<dbReference type="OMA" id="SRTPMIQ"/>
<evidence type="ECO:0000256" key="1">
    <source>
        <dbReference type="ARBA" id="ARBA00022741"/>
    </source>
</evidence>
<keyword evidence="3" id="KW-0067">ATP-binding</keyword>
<dbReference type="SUPFAM" id="SSF100934">
    <property type="entry name" value="Heat shock protein 70kD (HSP70), C-terminal subdomain"/>
    <property type="match status" value="1"/>
</dbReference>
<evidence type="ECO:0000256" key="4">
    <source>
        <dbReference type="ARBA" id="ARBA00023186"/>
    </source>
</evidence>
<keyword evidence="8" id="KW-1185">Reference proteome</keyword>
<dbReference type="InterPro" id="IPR029048">
    <property type="entry name" value="HSP70_C_sf"/>
</dbReference>
<feature type="region of interest" description="Disordered" evidence="5">
    <location>
        <begin position="550"/>
        <end position="608"/>
    </location>
</feature>
<dbReference type="Proteomes" id="UP000290189">
    <property type="component" value="Unassembled WGS sequence"/>
</dbReference>
<dbReference type="GO" id="GO:0030968">
    <property type="term" value="P:endoplasmic reticulum unfolded protein response"/>
    <property type="evidence" value="ECO:0007669"/>
    <property type="project" value="TreeGrafter"/>
</dbReference>
<evidence type="ECO:0000256" key="5">
    <source>
        <dbReference type="SAM" id="MobiDB-lite"/>
    </source>
</evidence>
<evidence type="ECO:0000313" key="7">
    <source>
        <dbReference type="EMBL" id="SPR01493.1"/>
    </source>
</evidence>
<dbReference type="AlphaFoldDB" id="A0A0G4J2N4"/>
<evidence type="ECO:0000256" key="2">
    <source>
        <dbReference type="ARBA" id="ARBA00022824"/>
    </source>
</evidence>
<organism evidence="6 8">
    <name type="scientific">Plasmodiophora brassicae</name>
    <name type="common">Clubroot disease agent</name>
    <dbReference type="NCBI Taxonomy" id="37360"/>
    <lineage>
        <taxon>Eukaryota</taxon>
        <taxon>Sar</taxon>
        <taxon>Rhizaria</taxon>
        <taxon>Endomyxa</taxon>
        <taxon>Phytomyxea</taxon>
        <taxon>Plasmodiophorida</taxon>
        <taxon>Plasmodiophoridae</taxon>
        <taxon>Plasmodiophora</taxon>
    </lineage>
</organism>
<dbReference type="OrthoDB" id="10262720at2759"/>
<dbReference type="PRINTS" id="PR00301">
    <property type="entry name" value="HEATSHOCK70"/>
</dbReference>
<name>A0A0G4J2N4_PLABS</name>
<evidence type="ECO:0000313" key="6">
    <source>
        <dbReference type="EMBL" id="CEP01772.1"/>
    </source>
</evidence>
<dbReference type="GO" id="GO:0140662">
    <property type="term" value="F:ATP-dependent protein folding chaperone"/>
    <property type="evidence" value="ECO:0007669"/>
    <property type="project" value="InterPro"/>
</dbReference>
<feature type="compositionally biased region" description="Basic and acidic residues" evidence="5">
    <location>
        <begin position="841"/>
        <end position="850"/>
    </location>
</feature>
<dbReference type="PANTHER" id="PTHR45639">
    <property type="entry name" value="HSC70CB, ISOFORM G-RELATED"/>
    <property type="match status" value="1"/>
</dbReference>
<dbReference type="PANTHER" id="PTHR45639:SF3">
    <property type="entry name" value="HYPOXIA UP-REGULATED PROTEIN 1"/>
    <property type="match status" value="1"/>
</dbReference>
<proteinExistence type="predicted"/>
<dbReference type="SUPFAM" id="SSF53067">
    <property type="entry name" value="Actin-like ATPase domain"/>
    <property type="match status" value="2"/>
</dbReference>
<evidence type="ECO:0000256" key="3">
    <source>
        <dbReference type="ARBA" id="ARBA00022840"/>
    </source>
</evidence>
<dbReference type="EMBL" id="OVEO01000017">
    <property type="protein sequence ID" value="SPR01493.1"/>
    <property type="molecule type" value="Genomic_DNA"/>
</dbReference>
<reference evidence="6 8" key="1">
    <citation type="submission" date="2015-02" db="EMBL/GenBank/DDBJ databases">
        <authorList>
            <person name="Chooi Y.-H."/>
        </authorList>
    </citation>
    <scope>NUCLEOTIDE SEQUENCE [LARGE SCALE GENOMIC DNA]</scope>
    <source>
        <strain evidence="6">E3</strain>
    </source>
</reference>
<sequence>MSSAAAPRWALVAVLLVGVLLGGAGHAAVLGIDLGTLFIKTSAVAPGFAFTIVLDEASKRAMPAIVAFGGEQRLYGTNAKERLAKSPDAAFAWTRRLLGKPFGCPQQQQLIDAGFPYVFKPTERGTIAMEYKGEAYTVEELTAMLLRVVQRNAKKETGISIDDVVITVPVYFSQAERQAVLDAAKIAGLNVISLINENTAAAVQYSIDRQYNVSETHTACFFNMGATDTSVTVVKYSAYNVKSGLSNQTIGQFEVLGSAWDESLGGQAFDLRLTDMLAARVQEQAKKAGYDDDIRSSLRTMAKLRDTSTKTKEILSANKEIVVQVESVFKDLDFKTHVLRSDLYDASADLFERVAPVVESALSAAGVTKDQVDAFVLIGGSSRIPRVHEILKEALQRSDLEQNLNADEAMAQGAAFHAANKSASFRVRKIGMIDKLQFPVGIRLADAEPASDGADPWTKRASLFSRGARVNAKRHVTVPRSGDVTVELFHDEAGRLPVGADPRIAKYTVTGIKDAVAKYSEHGEPKVQLSFELTSDGVVSLVSGEVTVQQTTMEPAPKKASPKAKVSTKDDKKAESEDGGDKQDDVSSDDKAPDEKSETVEMRPVTKTHRTSLTISVASLGPIGLMDESALQASRDTLERLDKADQWTADIAEARNRLEAHIYETRPRMSDSDVEEVSREAEREAVVKALTEAEDWIYDDHPEEESPSLYNNKLASLKELSDNIFVRVREARARPEAVRLAQDTIEKTRSSIERMRKSMEWIPSSSVDALEGALNSTAAYLAERLEWQAQKSAYDNPAFMAADLVKEAKQLKLSADRLLRIPKPPPKPKAKTNNTKAAKSGKAETSKDTEEPAQPRQADSETVPDDDSAASAESDKGEL</sequence>
<dbReference type="CDD" id="cd10230">
    <property type="entry name" value="ASKHA_NBD_HSP70_HYOU1"/>
    <property type="match status" value="1"/>
</dbReference>
<keyword evidence="2" id="KW-0256">Endoplasmic reticulum</keyword>
<accession>A0A0G4J2N4</accession>
<geneLocation type="mitochondrion" evidence="7"/>
<dbReference type="Proteomes" id="UP000039324">
    <property type="component" value="Unassembled WGS sequence"/>
</dbReference>
<evidence type="ECO:0000313" key="9">
    <source>
        <dbReference type="Proteomes" id="UP000290189"/>
    </source>
</evidence>
<dbReference type="GO" id="GO:0034663">
    <property type="term" value="C:endoplasmic reticulum chaperone complex"/>
    <property type="evidence" value="ECO:0007669"/>
    <property type="project" value="TreeGrafter"/>
</dbReference>
<dbReference type="EMBL" id="CDSF01000117">
    <property type="protein sequence ID" value="CEP01772.1"/>
    <property type="molecule type" value="Genomic_DNA"/>
</dbReference>
<gene>
    <name evidence="6" type="ORF">PBRA_008714</name>
    <name evidence="7" type="ORF">PLBR_LOCUS8708</name>
</gene>
<keyword evidence="4" id="KW-0143">Chaperone</keyword>
<dbReference type="InterPro" id="IPR043129">
    <property type="entry name" value="ATPase_NBD"/>
</dbReference>
<feature type="region of interest" description="Disordered" evidence="5">
    <location>
        <begin position="816"/>
        <end position="879"/>
    </location>
</feature>
<dbReference type="Gene3D" id="3.30.420.40">
    <property type="match status" value="2"/>
</dbReference>
<feature type="compositionally biased region" description="Basic and acidic residues" evidence="5">
    <location>
        <begin position="567"/>
        <end position="601"/>
    </location>
</feature>
<keyword evidence="1" id="KW-0547">Nucleotide-binding</keyword>
<reference evidence="7 9" key="2">
    <citation type="submission" date="2018-03" db="EMBL/GenBank/DDBJ databases">
        <authorList>
            <person name="Fogelqvist J."/>
        </authorList>
    </citation>
    <scope>NUCLEOTIDE SEQUENCE [LARGE SCALE GENOMIC DNA]</scope>
</reference>
<protein>
    <submittedName>
        <fullName evidence="6">Uncharacterized protein</fullName>
    </submittedName>
</protein>
<dbReference type="Pfam" id="PF00012">
    <property type="entry name" value="HSP70"/>
    <property type="match status" value="1"/>
</dbReference>
<dbReference type="Gene3D" id="3.90.640.10">
    <property type="entry name" value="Actin, Chain A, domain 4"/>
    <property type="match status" value="1"/>
</dbReference>
<dbReference type="GO" id="GO:0005524">
    <property type="term" value="F:ATP binding"/>
    <property type="evidence" value="ECO:0007669"/>
    <property type="project" value="UniProtKB-KW"/>
</dbReference>
<evidence type="ECO:0000313" key="8">
    <source>
        <dbReference type="Proteomes" id="UP000039324"/>
    </source>
</evidence>
<dbReference type="Gene3D" id="3.30.30.30">
    <property type="match status" value="1"/>
</dbReference>
<keyword evidence="7" id="KW-0496">Mitochondrion</keyword>
<dbReference type="InterPro" id="IPR013126">
    <property type="entry name" value="Hsp_70_fam"/>
</dbReference>
<dbReference type="Gene3D" id="1.20.1270.10">
    <property type="match status" value="1"/>
</dbReference>
<dbReference type="STRING" id="37360.A0A0G4J2N4"/>
<dbReference type="Gene3D" id="2.60.34.10">
    <property type="entry name" value="Substrate Binding Domain Of DNAk, Chain A, domain 1"/>
    <property type="match status" value="1"/>
</dbReference>
<dbReference type="InterPro" id="IPR029047">
    <property type="entry name" value="HSP70_peptide-bd_sf"/>
</dbReference>